<sequence length="32" mass="3613">MAIPLGIAPFYSFDGKCKNWDKIVKRGTENGR</sequence>
<evidence type="ECO:0000313" key="2">
    <source>
        <dbReference type="Proteomes" id="UP000634136"/>
    </source>
</evidence>
<dbReference type="EMBL" id="JAAIUW010000008">
    <property type="protein sequence ID" value="KAF7820674.1"/>
    <property type="molecule type" value="Genomic_DNA"/>
</dbReference>
<organism evidence="1 2">
    <name type="scientific">Senna tora</name>
    <dbReference type="NCBI Taxonomy" id="362788"/>
    <lineage>
        <taxon>Eukaryota</taxon>
        <taxon>Viridiplantae</taxon>
        <taxon>Streptophyta</taxon>
        <taxon>Embryophyta</taxon>
        <taxon>Tracheophyta</taxon>
        <taxon>Spermatophyta</taxon>
        <taxon>Magnoliopsida</taxon>
        <taxon>eudicotyledons</taxon>
        <taxon>Gunneridae</taxon>
        <taxon>Pentapetalae</taxon>
        <taxon>rosids</taxon>
        <taxon>fabids</taxon>
        <taxon>Fabales</taxon>
        <taxon>Fabaceae</taxon>
        <taxon>Caesalpinioideae</taxon>
        <taxon>Cassia clade</taxon>
        <taxon>Senna</taxon>
    </lineage>
</organism>
<proteinExistence type="predicted"/>
<name>A0A834TGQ6_9FABA</name>
<dbReference type="Proteomes" id="UP000634136">
    <property type="component" value="Unassembled WGS sequence"/>
</dbReference>
<evidence type="ECO:0000313" key="1">
    <source>
        <dbReference type="EMBL" id="KAF7820674.1"/>
    </source>
</evidence>
<reference evidence="1" key="1">
    <citation type="submission" date="2020-09" db="EMBL/GenBank/DDBJ databases">
        <title>Genome-Enabled Discovery of Anthraquinone Biosynthesis in Senna tora.</title>
        <authorList>
            <person name="Kang S.-H."/>
            <person name="Pandey R.P."/>
            <person name="Lee C.-M."/>
            <person name="Sim J.-S."/>
            <person name="Jeong J.-T."/>
            <person name="Choi B.-S."/>
            <person name="Jung M."/>
            <person name="Ginzburg D."/>
            <person name="Zhao K."/>
            <person name="Won S.Y."/>
            <person name="Oh T.-J."/>
            <person name="Yu Y."/>
            <person name="Kim N.-H."/>
            <person name="Lee O.R."/>
            <person name="Lee T.-H."/>
            <person name="Bashyal P."/>
            <person name="Kim T.-S."/>
            <person name="Lee W.-H."/>
            <person name="Kawkins C."/>
            <person name="Kim C.-K."/>
            <person name="Kim J.S."/>
            <person name="Ahn B.O."/>
            <person name="Rhee S.Y."/>
            <person name="Sohng J.K."/>
        </authorList>
    </citation>
    <scope>NUCLEOTIDE SEQUENCE</scope>
    <source>
        <tissue evidence="1">Leaf</tissue>
    </source>
</reference>
<accession>A0A834TGQ6</accession>
<protein>
    <submittedName>
        <fullName evidence="1">Uncharacterized protein</fullName>
    </submittedName>
</protein>
<comment type="caution">
    <text evidence="1">The sequence shown here is derived from an EMBL/GenBank/DDBJ whole genome shotgun (WGS) entry which is preliminary data.</text>
</comment>
<keyword evidence="2" id="KW-1185">Reference proteome</keyword>
<gene>
    <name evidence="1" type="ORF">G2W53_026129</name>
</gene>
<dbReference type="AlphaFoldDB" id="A0A834TGQ6"/>